<dbReference type="CDD" id="cd18548">
    <property type="entry name" value="ABC_6TM_Tm287_like"/>
    <property type="match status" value="1"/>
</dbReference>
<protein>
    <submittedName>
        <fullName evidence="13">ABC-type multidrug/protein/lipid transport system ATPase component</fullName>
        <ecNumber evidence="13">3.6.3.-</ecNumber>
    </submittedName>
</protein>
<dbReference type="Proteomes" id="UP000289841">
    <property type="component" value="Chromosome"/>
</dbReference>
<dbReference type="GO" id="GO:0016887">
    <property type="term" value="F:ATP hydrolysis activity"/>
    <property type="evidence" value="ECO:0007669"/>
    <property type="project" value="InterPro"/>
</dbReference>
<dbReference type="AlphaFoldDB" id="A0A449BB75"/>
<dbReference type="EMBL" id="LR215048">
    <property type="protein sequence ID" value="VEU79587.1"/>
    <property type="molecule type" value="Genomic_DNA"/>
</dbReference>
<dbReference type="SMART" id="SM00382">
    <property type="entry name" value="AAA"/>
    <property type="match status" value="1"/>
</dbReference>
<evidence type="ECO:0000256" key="7">
    <source>
        <dbReference type="ARBA" id="ARBA00022840"/>
    </source>
</evidence>
<keyword evidence="5 10" id="KW-0812">Transmembrane</keyword>
<evidence type="ECO:0000259" key="12">
    <source>
        <dbReference type="PROSITE" id="PS50929"/>
    </source>
</evidence>
<dbReference type="FunFam" id="3.40.50.300:FF:000221">
    <property type="entry name" value="Multidrug ABC transporter ATP-binding protein"/>
    <property type="match status" value="1"/>
</dbReference>
<feature type="transmembrane region" description="Helical" evidence="10">
    <location>
        <begin position="12"/>
        <end position="38"/>
    </location>
</feature>
<evidence type="ECO:0000256" key="5">
    <source>
        <dbReference type="ARBA" id="ARBA00022692"/>
    </source>
</evidence>
<evidence type="ECO:0000256" key="4">
    <source>
        <dbReference type="ARBA" id="ARBA00022475"/>
    </source>
</evidence>
<evidence type="ECO:0000256" key="3">
    <source>
        <dbReference type="ARBA" id="ARBA00022448"/>
    </source>
</evidence>
<keyword evidence="14" id="KW-1185">Reference proteome</keyword>
<sequence>MRLLRYIKYRKSFITGFLIKTVEVVLELFLPIFMAALMKKGLEGGNYKDGYLMVGLIVLFCSLGYMSTVFAHKLAAKVSQDFAKNLRQAVFYKVQDLSIEDTNEFSSSSLINRLNLDVSHLQNGLAMTIRIASRAPVLMVGSIISLFIVSPKVALILVIGLPIVIVILIFIMYASMRIFQKFQTQNDKLLEVVKDNVEGSRMIRAFAQVEHEESRFDDKNSVLSSIMVKLGKITSLSSPFTTLALNILLIAMIYAGALDINNGQMDQSQLIQVITYTTQLTLAIISVMNLILLYTKTYSAGIRLNKLLDKQNSIKEEDNLILDNKPAKIEFKNVGFGYGDNSNNILNHINLVINPGETIGVVGLTGSGKTTIIDLIMRFHDVTEGEVLINDINVKNYNLTSLRDGIAYASQKAALLQGDVKENIEMANDYGNEKVEKALKEAQSNFILKRDNGINEEVLRQGVNFSGGQRQRLALARALVKDSGILILDDVFSALDYMTDFKIRRELQRRDLKQTTIFISQRLSSLANADKIIILDGGRIIATGKHEELIENNDLYRALYETQVAGGAKWLN</sequence>
<dbReference type="SUPFAM" id="SSF52540">
    <property type="entry name" value="P-loop containing nucleoside triphosphate hydrolases"/>
    <property type="match status" value="1"/>
</dbReference>
<dbReference type="GO" id="GO:0005524">
    <property type="term" value="F:ATP binding"/>
    <property type="evidence" value="ECO:0007669"/>
    <property type="project" value="UniProtKB-KW"/>
</dbReference>
<evidence type="ECO:0000256" key="10">
    <source>
        <dbReference type="SAM" id="Phobius"/>
    </source>
</evidence>
<comment type="subcellular location">
    <subcellularLocation>
        <location evidence="1">Cell membrane</location>
        <topology evidence="1">Multi-pass membrane protein</topology>
    </subcellularLocation>
</comment>
<dbReference type="OrthoDB" id="383768at2"/>
<evidence type="ECO:0000313" key="13">
    <source>
        <dbReference type="EMBL" id="VEU79587.1"/>
    </source>
</evidence>
<dbReference type="EC" id="3.6.3.-" evidence="13"/>
<keyword evidence="3" id="KW-0813">Transport</keyword>
<dbReference type="PROSITE" id="PS00211">
    <property type="entry name" value="ABC_TRANSPORTER_1"/>
    <property type="match status" value="1"/>
</dbReference>
<name>A0A449BB75_HAPAX</name>
<evidence type="ECO:0000256" key="6">
    <source>
        <dbReference type="ARBA" id="ARBA00022741"/>
    </source>
</evidence>
<dbReference type="InterPro" id="IPR003439">
    <property type="entry name" value="ABC_transporter-like_ATP-bd"/>
</dbReference>
<keyword evidence="9 10" id="KW-0472">Membrane</keyword>
<dbReference type="PROSITE" id="PS50929">
    <property type="entry name" value="ABC_TM1F"/>
    <property type="match status" value="1"/>
</dbReference>
<comment type="similarity">
    <text evidence="2">Belongs to the ABC transporter superfamily.</text>
</comment>
<dbReference type="PANTHER" id="PTHR43394">
    <property type="entry name" value="ATP-DEPENDENT PERMEASE MDL1, MITOCHONDRIAL"/>
    <property type="match status" value="1"/>
</dbReference>
<dbReference type="SUPFAM" id="SSF90123">
    <property type="entry name" value="ABC transporter transmembrane region"/>
    <property type="match status" value="1"/>
</dbReference>
<evidence type="ECO:0000256" key="2">
    <source>
        <dbReference type="ARBA" id="ARBA00005417"/>
    </source>
</evidence>
<dbReference type="InterPro" id="IPR027417">
    <property type="entry name" value="P-loop_NTPase"/>
</dbReference>
<reference evidence="13 14" key="1">
    <citation type="submission" date="2019-01" db="EMBL/GenBank/DDBJ databases">
        <authorList>
            <consortium name="Pathogen Informatics"/>
        </authorList>
    </citation>
    <scope>NUCLEOTIDE SEQUENCE [LARGE SCALE GENOMIC DNA]</scope>
    <source>
        <strain evidence="13 14">NCTC10138</strain>
    </source>
</reference>
<feature type="transmembrane region" description="Helical" evidence="10">
    <location>
        <begin position="236"/>
        <end position="258"/>
    </location>
</feature>
<evidence type="ECO:0000256" key="1">
    <source>
        <dbReference type="ARBA" id="ARBA00004651"/>
    </source>
</evidence>
<evidence type="ECO:0000256" key="8">
    <source>
        <dbReference type="ARBA" id="ARBA00022989"/>
    </source>
</evidence>
<dbReference type="PANTHER" id="PTHR43394:SF1">
    <property type="entry name" value="ATP-BINDING CASSETTE SUB-FAMILY B MEMBER 10, MITOCHONDRIAL"/>
    <property type="match status" value="1"/>
</dbReference>
<dbReference type="InterPro" id="IPR003593">
    <property type="entry name" value="AAA+_ATPase"/>
</dbReference>
<dbReference type="Gene3D" id="1.20.1560.10">
    <property type="entry name" value="ABC transporter type 1, transmembrane domain"/>
    <property type="match status" value="1"/>
</dbReference>
<dbReference type="Gene3D" id="3.40.50.300">
    <property type="entry name" value="P-loop containing nucleotide triphosphate hydrolases"/>
    <property type="match status" value="1"/>
</dbReference>
<dbReference type="KEGG" id="aaxa:NCTC10138_00036"/>
<dbReference type="STRING" id="1278311.GCA_000428705_01027"/>
<dbReference type="InterPro" id="IPR036640">
    <property type="entry name" value="ABC1_TM_sf"/>
</dbReference>
<feature type="transmembrane region" description="Helical" evidence="10">
    <location>
        <begin position="155"/>
        <end position="174"/>
    </location>
</feature>
<gene>
    <name evidence="13" type="primary">mldB1_2</name>
    <name evidence="13" type="ORF">NCTC10138_00036</name>
</gene>
<evidence type="ECO:0000259" key="11">
    <source>
        <dbReference type="PROSITE" id="PS50893"/>
    </source>
</evidence>
<proteinExistence type="inferred from homology"/>
<feature type="domain" description="ABC transporter" evidence="11">
    <location>
        <begin position="329"/>
        <end position="562"/>
    </location>
</feature>
<dbReference type="GO" id="GO:0015421">
    <property type="term" value="F:ABC-type oligopeptide transporter activity"/>
    <property type="evidence" value="ECO:0007669"/>
    <property type="project" value="TreeGrafter"/>
</dbReference>
<feature type="transmembrane region" description="Helical" evidence="10">
    <location>
        <begin position="270"/>
        <end position="294"/>
    </location>
</feature>
<evidence type="ECO:0000256" key="9">
    <source>
        <dbReference type="ARBA" id="ARBA00023136"/>
    </source>
</evidence>
<dbReference type="InterPro" id="IPR011527">
    <property type="entry name" value="ABC1_TM_dom"/>
</dbReference>
<organism evidence="13 14">
    <name type="scientific">Haploplasma axanthum</name>
    <name type="common">Acholeplasma axanthum</name>
    <dbReference type="NCBI Taxonomy" id="29552"/>
    <lineage>
        <taxon>Bacteria</taxon>
        <taxon>Bacillati</taxon>
        <taxon>Mycoplasmatota</taxon>
        <taxon>Mollicutes</taxon>
        <taxon>Acholeplasmatales</taxon>
        <taxon>Acholeplasmataceae</taxon>
        <taxon>Haploplasma</taxon>
    </lineage>
</organism>
<feature type="domain" description="ABC transmembrane type-1" evidence="12">
    <location>
        <begin position="14"/>
        <end position="296"/>
    </location>
</feature>
<feature type="transmembrane region" description="Helical" evidence="10">
    <location>
        <begin position="50"/>
        <end position="71"/>
    </location>
</feature>
<dbReference type="Pfam" id="PF00664">
    <property type="entry name" value="ABC_membrane"/>
    <property type="match status" value="1"/>
</dbReference>
<dbReference type="InterPro" id="IPR017871">
    <property type="entry name" value="ABC_transporter-like_CS"/>
</dbReference>
<dbReference type="PROSITE" id="PS50893">
    <property type="entry name" value="ABC_TRANSPORTER_2"/>
    <property type="match status" value="1"/>
</dbReference>
<accession>A0A449BB75</accession>
<dbReference type="Pfam" id="PF00005">
    <property type="entry name" value="ABC_tran"/>
    <property type="match status" value="1"/>
</dbReference>
<keyword evidence="13" id="KW-0378">Hydrolase</keyword>
<feature type="transmembrane region" description="Helical" evidence="10">
    <location>
        <begin position="131"/>
        <end position="149"/>
    </location>
</feature>
<keyword evidence="8 10" id="KW-1133">Transmembrane helix</keyword>
<evidence type="ECO:0000313" key="14">
    <source>
        <dbReference type="Proteomes" id="UP000289841"/>
    </source>
</evidence>
<dbReference type="GO" id="GO:0005886">
    <property type="term" value="C:plasma membrane"/>
    <property type="evidence" value="ECO:0007669"/>
    <property type="project" value="UniProtKB-SubCell"/>
</dbReference>
<keyword evidence="7" id="KW-0067">ATP-binding</keyword>
<dbReference type="InterPro" id="IPR039421">
    <property type="entry name" value="Type_1_exporter"/>
</dbReference>
<keyword evidence="6" id="KW-0547">Nucleotide-binding</keyword>
<keyword evidence="4" id="KW-1003">Cell membrane</keyword>